<evidence type="ECO:0000313" key="15">
    <source>
        <dbReference type="Proteomes" id="UP000008144"/>
    </source>
</evidence>
<dbReference type="PROSITE" id="PS50174">
    <property type="entry name" value="G_PATCH"/>
    <property type="match status" value="1"/>
</dbReference>
<feature type="coiled-coil region" evidence="10">
    <location>
        <begin position="356"/>
        <end position="383"/>
    </location>
</feature>
<dbReference type="CTD" id="100049067"/>
<evidence type="ECO:0000313" key="13">
    <source>
        <dbReference type="EMBL" id="ABC69930.1"/>
    </source>
</evidence>
<feature type="region of interest" description="Disordered" evidence="11">
    <location>
        <begin position="251"/>
        <end position="270"/>
    </location>
</feature>
<dbReference type="PANTHER" id="PTHR23329:SF1">
    <property type="entry name" value="TUFTELIN-INTERACTING PROTEIN 11"/>
    <property type="match status" value="1"/>
</dbReference>
<dbReference type="RefSeq" id="NP_001091088.1">
    <property type="nucleotide sequence ID" value="NM_001097619.1"/>
</dbReference>
<evidence type="ECO:0000256" key="2">
    <source>
        <dbReference type="ARBA" id="ARBA00010900"/>
    </source>
</evidence>
<dbReference type="GO" id="GO:0000390">
    <property type="term" value="P:spliceosomal complex disassembly"/>
    <property type="evidence" value="ECO:0000318"/>
    <property type="project" value="GO_Central"/>
</dbReference>
<feature type="region of interest" description="Disordered" evidence="11">
    <location>
        <begin position="210"/>
        <end position="240"/>
    </location>
</feature>
<reference evidence="15" key="1">
    <citation type="journal article" date="2002" name="Science">
        <title>The draft genome of Ciona intestinalis: insights into chordate and vertebrate origins.</title>
        <authorList>
            <person name="Dehal P."/>
            <person name="Satou Y."/>
            <person name="Campbell R.K."/>
            <person name="Chapman J."/>
            <person name="Degnan B."/>
            <person name="De Tomaso A."/>
            <person name="Davidson B."/>
            <person name="Di Gregorio A."/>
            <person name="Gelpke M."/>
            <person name="Goodstein D.M."/>
            <person name="Harafuji N."/>
            <person name="Hastings K.E."/>
            <person name="Ho I."/>
            <person name="Hotta K."/>
            <person name="Huang W."/>
            <person name="Kawashima T."/>
            <person name="Lemaire P."/>
            <person name="Martinez D."/>
            <person name="Meinertzhagen I.A."/>
            <person name="Necula S."/>
            <person name="Nonaka M."/>
            <person name="Putnam N."/>
            <person name="Rash S."/>
            <person name="Saiga H."/>
            <person name="Satake M."/>
            <person name="Terry A."/>
            <person name="Yamada L."/>
            <person name="Wang H.G."/>
            <person name="Awazu S."/>
            <person name="Azumi K."/>
            <person name="Boore J."/>
            <person name="Branno M."/>
            <person name="Chin-Bow S."/>
            <person name="DeSantis R."/>
            <person name="Doyle S."/>
            <person name="Francino P."/>
            <person name="Keys D.N."/>
            <person name="Haga S."/>
            <person name="Hayashi H."/>
            <person name="Hino K."/>
            <person name="Imai K.S."/>
            <person name="Inaba K."/>
            <person name="Kano S."/>
            <person name="Kobayashi K."/>
            <person name="Kobayashi M."/>
            <person name="Lee B.I."/>
            <person name="Makabe K.W."/>
            <person name="Manohar C."/>
            <person name="Matassi G."/>
            <person name="Medina M."/>
            <person name="Mochizuki Y."/>
            <person name="Mount S."/>
            <person name="Morishita T."/>
            <person name="Miura S."/>
            <person name="Nakayama A."/>
            <person name="Nishizaka S."/>
            <person name="Nomoto H."/>
            <person name="Ohta F."/>
            <person name="Oishi K."/>
            <person name="Rigoutsos I."/>
            <person name="Sano M."/>
            <person name="Sasaki A."/>
            <person name="Sasakura Y."/>
            <person name="Shoguchi E."/>
            <person name="Shin-i T."/>
            <person name="Spagnuolo A."/>
            <person name="Stainier D."/>
            <person name="Suzuki M.M."/>
            <person name="Tassy O."/>
            <person name="Takatori N."/>
            <person name="Tokuoka M."/>
            <person name="Yagi K."/>
            <person name="Yoshizaki F."/>
            <person name="Wada S."/>
            <person name="Zhang C."/>
            <person name="Hyatt P.D."/>
            <person name="Larimer F."/>
            <person name="Detter C."/>
            <person name="Doggett N."/>
            <person name="Glavina T."/>
            <person name="Hawkins T."/>
            <person name="Richardson P."/>
            <person name="Lucas S."/>
            <person name="Kohara Y."/>
            <person name="Levine M."/>
            <person name="Satoh N."/>
            <person name="Rokhsar D.S."/>
        </authorList>
    </citation>
    <scope>NUCLEOTIDE SEQUENCE [LARGE SCALE GENOMIC DNA]</scope>
</reference>
<feature type="domain" description="G-patch" evidence="12">
    <location>
        <begin position="151"/>
        <end position="197"/>
    </location>
</feature>
<keyword evidence="10" id="KW-0175">Coiled coil</keyword>
<dbReference type="InterPro" id="IPR022159">
    <property type="entry name" value="STIP/TFIP11_N"/>
</dbReference>
<dbReference type="InterPro" id="IPR024933">
    <property type="entry name" value="TFP11"/>
</dbReference>
<evidence type="ECO:0000259" key="12">
    <source>
        <dbReference type="PROSITE" id="PS50174"/>
    </source>
</evidence>
<dbReference type="PIRSF" id="PIRSF017706">
    <property type="entry name" value="TFIP11"/>
    <property type="match status" value="1"/>
</dbReference>
<keyword evidence="5 9" id="KW-0747">Spliceosome</keyword>
<keyword evidence="15" id="KW-1185">Reference proteome</keyword>
<comment type="subcellular location">
    <subcellularLocation>
        <location evidence="1 9">Nucleus</location>
    </subcellularLocation>
</comment>
<keyword evidence="7 9" id="KW-0539">Nucleus</keyword>
<feature type="compositionally biased region" description="Basic and acidic residues" evidence="11">
    <location>
        <begin position="75"/>
        <end position="100"/>
    </location>
</feature>
<dbReference type="Pfam" id="PF12457">
    <property type="entry name" value="TIP_N"/>
    <property type="match status" value="1"/>
</dbReference>
<protein>
    <recommendedName>
        <fullName evidence="3">Tuftelin-interacting protein 11</fullName>
    </recommendedName>
    <alternativeName>
        <fullName evidence="8">Septin and tuftelin-interacting protein 1</fullName>
    </alternativeName>
</protein>
<dbReference type="GeneTree" id="ENSGT00390000012739"/>
<dbReference type="InterPro" id="IPR022783">
    <property type="entry name" value="GCFC_dom"/>
</dbReference>
<dbReference type="InterPro" id="IPR000467">
    <property type="entry name" value="G_patch_dom"/>
</dbReference>
<evidence type="ECO:0000256" key="7">
    <source>
        <dbReference type="ARBA" id="ARBA00023242"/>
    </source>
</evidence>
<evidence type="ECO:0000256" key="5">
    <source>
        <dbReference type="ARBA" id="ARBA00022728"/>
    </source>
</evidence>
<dbReference type="GO" id="GO:0071008">
    <property type="term" value="C:U2-type post-mRNA release spliceosomal complex"/>
    <property type="evidence" value="ECO:0000318"/>
    <property type="project" value="GO_Central"/>
</dbReference>
<accession>A1XDA5</accession>
<dbReference type="STRING" id="7719.ENSCINP00000017738"/>
<evidence type="ECO:0000256" key="11">
    <source>
        <dbReference type="SAM" id="MobiDB-lite"/>
    </source>
</evidence>
<feature type="region of interest" description="Disordered" evidence="11">
    <location>
        <begin position="1"/>
        <end position="38"/>
    </location>
</feature>
<evidence type="ECO:0000256" key="8">
    <source>
        <dbReference type="ARBA" id="ARBA00029836"/>
    </source>
</evidence>
<dbReference type="HOGENOM" id="CLU_007977_1_1_1"/>
<evidence type="ECO:0000256" key="3">
    <source>
        <dbReference type="ARBA" id="ARBA00015137"/>
    </source>
</evidence>
<dbReference type="Pfam" id="PF01585">
    <property type="entry name" value="G-patch"/>
    <property type="match status" value="1"/>
</dbReference>
<gene>
    <name evidence="14" type="primary">stip</name>
</gene>
<evidence type="ECO:0000256" key="9">
    <source>
        <dbReference type="PIRNR" id="PIRNR017706"/>
    </source>
</evidence>
<evidence type="ECO:0000256" key="6">
    <source>
        <dbReference type="ARBA" id="ARBA00023187"/>
    </source>
</evidence>
<reference evidence="13" key="2">
    <citation type="journal article" date="2007" name="Exp. Cell Res.">
        <title>Characterization of STIP, a multi-domain nuclear protein, highly conserved in metazoans, and essential for embryogenesis in Caenorhabditis elegans.</title>
        <authorList>
            <person name="Ji Q."/>
            <person name="Huang C.H."/>
            <person name="Peng J."/>
            <person name="Hashmi S."/>
            <person name="Ye T."/>
            <person name="Chen Y."/>
        </authorList>
    </citation>
    <scope>NUCLEOTIDE SEQUENCE</scope>
</reference>
<dbReference type="KEGG" id="cin:100049067"/>
<dbReference type="SMART" id="SM00443">
    <property type="entry name" value="G_patch"/>
    <property type="match status" value="1"/>
</dbReference>
<feature type="compositionally biased region" description="Low complexity" evidence="11">
    <location>
        <begin position="101"/>
        <end position="122"/>
    </location>
</feature>
<reference evidence="14" key="3">
    <citation type="submission" date="2025-05" db="UniProtKB">
        <authorList>
            <consortium name="Ensembl"/>
        </authorList>
    </citation>
    <scope>IDENTIFICATION</scope>
</reference>
<dbReference type="AlphaFoldDB" id="A1XDA5"/>
<evidence type="ECO:0000313" key="14">
    <source>
        <dbReference type="Ensembl" id="ENSCINP00000017738.3"/>
    </source>
</evidence>
<dbReference type="Proteomes" id="UP000008144">
    <property type="component" value="Unassembled WGS sequence"/>
</dbReference>
<proteinExistence type="evidence at transcript level"/>
<dbReference type="EMBL" id="DQ342038">
    <property type="protein sequence ID" value="ABC69930.1"/>
    <property type="molecule type" value="mRNA"/>
</dbReference>
<dbReference type="GeneID" id="100049067"/>
<dbReference type="Pfam" id="PF07842">
    <property type="entry name" value="GCFC"/>
    <property type="match status" value="1"/>
</dbReference>
<sequence>MAGVYDSDEGDDVEGFNITNDDLMNEFNPNRPRFRQTKEDSLYGIWADQEKSGWSKFKKKSSKYSEPVSFVSGGLKDEDGPPIPEDKMSQEDTEEVKTEESSGSFKKSSKTFQTTSQKTSKTNDSSGSYSLATKGKKEKVDSQFASFERHTRGIGMKLLTKMGYKHGKGLGKGNQGIINPIEALKRTKKAGLGAAGTERTKQSYIHFPMQDSEGEEEEEFKSELAQWRKGSEPKTKKPKYKYKTVEELTKSGKSVKKKKDSPERGQSIPNHVANVKVIDMTGKEKKVFTGYHAIAGRVATGSDVESIDEDEYEEEMRKRDIFSCPELLHNLDTLIEDTEQKILLADRQKRYESDRSVSLEHQKTKLQETLTKEEAEINRIETVLRTISQCEERLKLDENCEILLNHFAEVFAELQEKYFAEYRMFELSDLASVMVYPLITKYLANWNPLNKPTYGINEMKRWKLLLELDKSSFSMQVLNLNANVSEETDVYQHMMWDVWMPHVRSSILSWDPHDADPVLNLIESWMPLLPTWMMENLLTQLVLPQLQKEVDCWNPLTDPIPLHSWIHPWLPHMQERLEPLYGPIRHKLSLALQMWHPRDPSARIILEPWHKVFSRGSWDAFIIKTILPKLAKCMEEFIVDPRKQDLSDMECVLSWKNLVPTASMVGILEKHFFNKWLKALSAWLNGSPDFDEVTQWYLGWKSVFPEPIISNSFVKDRLKQALEMMNRAASGQHRNHDYHHETYEQQDTTPAPPPKIAASSASYSTIPSSFKDLIQKRAEERGLLFLQLPRSRDGQTLYKLGGNTIYIDKQVVFMKMENTFIPVSLQELFDKY</sequence>
<accession>F6WZE2</accession>
<dbReference type="OrthoDB" id="4822at2759"/>
<dbReference type="GO" id="GO:0003676">
    <property type="term" value="F:nucleic acid binding"/>
    <property type="evidence" value="ECO:0007669"/>
    <property type="project" value="InterPro"/>
</dbReference>
<feature type="region of interest" description="Disordered" evidence="11">
    <location>
        <begin position="53"/>
        <end position="144"/>
    </location>
</feature>
<dbReference type="OMA" id="CEQDIIQ"/>
<dbReference type="Ensembl" id="ENSCINT00000017738.3">
    <property type="protein sequence ID" value="ENSCINP00000017738.3"/>
    <property type="gene ID" value="ENSCING00000008698.3"/>
</dbReference>
<dbReference type="PANTHER" id="PTHR23329">
    <property type="entry name" value="TUFTELIN-INTERACTING PROTEIN 11-RELATED"/>
    <property type="match status" value="1"/>
</dbReference>
<evidence type="ECO:0000256" key="4">
    <source>
        <dbReference type="ARBA" id="ARBA00022664"/>
    </source>
</evidence>
<evidence type="ECO:0000256" key="10">
    <source>
        <dbReference type="SAM" id="Coils"/>
    </source>
</evidence>
<keyword evidence="4 9" id="KW-0507">mRNA processing</keyword>
<dbReference type="InterPro" id="IPR045211">
    <property type="entry name" value="TFP11/STIP/Ntr1"/>
</dbReference>
<evidence type="ECO:0000256" key="1">
    <source>
        <dbReference type="ARBA" id="ARBA00004123"/>
    </source>
</evidence>
<keyword evidence="6 9" id="KW-0508">mRNA splicing</keyword>
<accession>A0A1W2VQM8</accession>
<organism evidence="13">
    <name type="scientific">Ciona intestinalis</name>
    <name type="common">Transparent sea squirt</name>
    <name type="synonym">Ascidia intestinalis</name>
    <dbReference type="NCBI Taxonomy" id="7719"/>
    <lineage>
        <taxon>Eukaryota</taxon>
        <taxon>Metazoa</taxon>
        <taxon>Chordata</taxon>
        <taxon>Tunicata</taxon>
        <taxon>Ascidiacea</taxon>
        <taxon>Phlebobranchia</taxon>
        <taxon>Cionidae</taxon>
        <taxon>Ciona</taxon>
    </lineage>
</organism>
<feature type="compositionally biased region" description="Acidic residues" evidence="11">
    <location>
        <begin position="1"/>
        <end position="14"/>
    </location>
</feature>
<name>A1XDA5_CIOIN</name>
<comment type="similarity">
    <text evidence="2 9">Belongs to the TFP11/STIP family.</text>
</comment>